<dbReference type="InterPro" id="IPR003593">
    <property type="entry name" value="AAA+_ATPase"/>
</dbReference>
<evidence type="ECO:0000313" key="7">
    <source>
        <dbReference type="Proteomes" id="UP000198327"/>
    </source>
</evidence>
<dbReference type="SMART" id="SM00382">
    <property type="entry name" value="AAA"/>
    <property type="match status" value="1"/>
</dbReference>
<dbReference type="PROSITE" id="PS00211">
    <property type="entry name" value="ABC_TRANSPORTER_1"/>
    <property type="match status" value="1"/>
</dbReference>
<dbReference type="PROSITE" id="PS50893">
    <property type="entry name" value="ABC_TRANSPORTER_2"/>
    <property type="match status" value="2"/>
</dbReference>
<keyword evidence="1" id="KW-0813">Transport</keyword>
<dbReference type="InterPro" id="IPR050107">
    <property type="entry name" value="ABC_carbohydrate_import_ATPase"/>
</dbReference>
<dbReference type="AlphaFoldDB" id="A0A239EYR3"/>
<evidence type="ECO:0000256" key="1">
    <source>
        <dbReference type="ARBA" id="ARBA00022448"/>
    </source>
</evidence>
<dbReference type="RefSeq" id="WP_089243971.1">
    <property type="nucleotide sequence ID" value="NZ_FZOW01000003.1"/>
</dbReference>
<sequence>MLSLERIGKSYGDVDALTDVSMTVDPGSVHCILGENGAGKSTLCNIVFGTTAPSTGTMMLDGKPYRPAAPADAIASGIAMVHQHFSLITTMTVGENLLLGHRGYRLPKDRLPKDRLQTELRAIEDSYGLRVDLDARTSELPVGARQKVEIVKALLRQPRLILLDEPTAVLDPGEIDALIETCRALAENGKSVVMITHKLGEIARVADTSTVLRGGKVTGGGPMAQTTVERLLTDMVGTETATTHSRRVSAPRASNDVALRVENISCTRRDGSDALTDVSVSVRRGEIVGIAGVEGNGQSELASILSGSDIEFDGRIILNGRDMTRVCPAGRTAAGLGVVPEDRHAEGIVADLSVTENLLLARTSEYRRFGMLDRDKMRADATAAISDYSIRTSGPDAAIRSLSGGNQQKVVLARELSLAGLGAIVAAQPTRGLDIGSVGFVLDQLRAAADIGVGVLIISSEMDELMAVCDRILVAYRGRLLGPIDADSTTAQDEITELMMGVAV</sequence>
<dbReference type="Pfam" id="PF00005">
    <property type="entry name" value="ABC_tran"/>
    <property type="match status" value="2"/>
</dbReference>
<reference evidence="7" key="1">
    <citation type="submission" date="2017-06" db="EMBL/GenBank/DDBJ databases">
        <authorList>
            <person name="Varghese N."/>
            <person name="Submissions S."/>
        </authorList>
    </citation>
    <scope>NUCLEOTIDE SEQUENCE [LARGE SCALE GENOMIC DNA]</scope>
    <source>
        <strain evidence="7">JCM 23211</strain>
    </source>
</reference>
<dbReference type="GO" id="GO:0016887">
    <property type="term" value="F:ATP hydrolysis activity"/>
    <property type="evidence" value="ECO:0007669"/>
    <property type="project" value="InterPro"/>
</dbReference>
<dbReference type="GO" id="GO:0005524">
    <property type="term" value="F:ATP binding"/>
    <property type="evidence" value="ECO:0007669"/>
    <property type="project" value="UniProtKB-KW"/>
</dbReference>
<dbReference type="Gene3D" id="3.40.50.300">
    <property type="entry name" value="P-loop containing nucleotide triphosphate hydrolases"/>
    <property type="match status" value="2"/>
</dbReference>
<organism evidence="6 7">
    <name type="scientific">Rhodococcoides kyotonense</name>
    <dbReference type="NCBI Taxonomy" id="398843"/>
    <lineage>
        <taxon>Bacteria</taxon>
        <taxon>Bacillati</taxon>
        <taxon>Actinomycetota</taxon>
        <taxon>Actinomycetes</taxon>
        <taxon>Mycobacteriales</taxon>
        <taxon>Nocardiaceae</taxon>
        <taxon>Rhodococcoides</taxon>
    </lineage>
</organism>
<dbReference type="InterPro" id="IPR017871">
    <property type="entry name" value="ABC_transporter-like_CS"/>
</dbReference>
<evidence type="ECO:0000313" key="6">
    <source>
        <dbReference type="EMBL" id="SNS49727.1"/>
    </source>
</evidence>
<dbReference type="Proteomes" id="UP000198327">
    <property type="component" value="Unassembled WGS sequence"/>
</dbReference>
<dbReference type="OrthoDB" id="7757085at2"/>
<feature type="domain" description="ABC transporter" evidence="5">
    <location>
        <begin position="259"/>
        <end position="502"/>
    </location>
</feature>
<evidence type="ECO:0000256" key="2">
    <source>
        <dbReference type="ARBA" id="ARBA00022737"/>
    </source>
</evidence>
<feature type="domain" description="ABC transporter" evidence="5">
    <location>
        <begin position="2"/>
        <end position="239"/>
    </location>
</feature>
<accession>A0A239EYR3</accession>
<evidence type="ECO:0000256" key="3">
    <source>
        <dbReference type="ARBA" id="ARBA00022741"/>
    </source>
</evidence>
<dbReference type="SUPFAM" id="SSF52540">
    <property type="entry name" value="P-loop containing nucleoside triphosphate hydrolases"/>
    <property type="match status" value="2"/>
</dbReference>
<dbReference type="PANTHER" id="PTHR43790">
    <property type="entry name" value="CARBOHYDRATE TRANSPORT ATP-BINDING PROTEIN MG119-RELATED"/>
    <property type="match status" value="1"/>
</dbReference>
<dbReference type="CDD" id="cd03215">
    <property type="entry name" value="ABC_Carb_Monos_II"/>
    <property type="match status" value="1"/>
</dbReference>
<name>A0A239EYR3_9NOCA</name>
<keyword evidence="7" id="KW-1185">Reference proteome</keyword>
<evidence type="ECO:0000259" key="5">
    <source>
        <dbReference type="PROSITE" id="PS50893"/>
    </source>
</evidence>
<keyword evidence="3" id="KW-0547">Nucleotide-binding</keyword>
<keyword evidence="4 6" id="KW-0067">ATP-binding</keyword>
<dbReference type="PANTHER" id="PTHR43790:SF9">
    <property type="entry name" value="GALACTOFURANOSE TRANSPORTER ATP-BINDING PROTEIN YTFR"/>
    <property type="match status" value="1"/>
</dbReference>
<gene>
    <name evidence="6" type="ORF">SAMN05421642_10313</name>
</gene>
<keyword evidence="2" id="KW-0677">Repeat</keyword>
<dbReference type="EMBL" id="FZOW01000003">
    <property type="protein sequence ID" value="SNS49727.1"/>
    <property type="molecule type" value="Genomic_DNA"/>
</dbReference>
<evidence type="ECO:0000256" key="4">
    <source>
        <dbReference type="ARBA" id="ARBA00022840"/>
    </source>
</evidence>
<proteinExistence type="predicted"/>
<protein>
    <submittedName>
        <fullName evidence="6">Simple sugar transport system ATP-binding protein</fullName>
    </submittedName>
</protein>
<dbReference type="CDD" id="cd03216">
    <property type="entry name" value="ABC_Carb_Monos_I"/>
    <property type="match status" value="1"/>
</dbReference>
<dbReference type="InterPro" id="IPR027417">
    <property type="entry name" value="P-loop_NTPase"/>
</dbReference>
<keyword evidence="6" id="KW-0762">Sugar transport</keyword>
<dbReference type="InterPro" id="IPR003439">
    <property type="entry name" value="ABC_transporter-like_ATP-bd"/>
</dbReference>